<feature type="transmembrane region" description="Helical" evidence="1">
    <location>
        <begin position="63"/>
        <end position="85"/>
    </location>
</feature>
<accession>A0A5K1JZR7</accession>
<sequence length="164" mass="18270">MIASDAIVIVVTWIKTWSTIRVAKQLRMEMSFTSLVLNEGILYFCIVLSLNVVQIVFDFVEVGNYSLILPFLNVFTPILISRFFLDLDDLSTQDGHLAVATSSGENIKEIGSTLRFHIPGSAVSSHSSYLEHSHEDNLENINQAEDAGLYMARNAYRSPGSLKV</sequence>
<keyword evidence="1" id="KW-0472">Membrane</keyword>
<protein>
    <submittedName>
        <fullName evidence="2">Methyltransf_11 domain-containing protein</fullName>
    </submittedName>
</protein>
<evidence type="ECO:0000313" key="2">
    <source>
        <dbReference type="EMBL" id="VWO98813.1"/>
    </source>
</evidence>
<proteinExistence type="predicted"/>
<reference evidence="2" key="1">
    <citation type="submission" date="2019-10" db="EMBL/GenBank/DDBJ databases">
        <authorList>
            <person name="Nor Muhammad N."/>
        </authorList>
    </citation>
    <scope>NUCLEOTIDE SEQUENCE</scope>
</reference>
<organism evidence="2">
    <name type="scientific">Ganoderma boninense</name>
    <dbReference type="NCBI Taxonomy" id="34458"/>
    <lineage>
        <taxon>Eukaryota</taxon>
        <taxon>Fungi</taxon>
        <taxon>Dikarya</taxon>
        <taxon>Basidiomycota</taxon>
        <taxon>Agaricomycotina</taxon>
        <taxon>Agaricomycetes</taxon>
        <taxon>Polyporales</taxon>
        <taxon>Polyporaceae</taxon>
        <taxon>Ganoderma</taxon>
    </lineage>
</organism>
<keyword evidence="1" id="KW-0812">Transmembrane</keyword>
<feature type="transmembrane region" description="Helical" evidence="1">
    <location>
        <begin position="35"/>
        <end position="57"/>
    </location>
</feature>
<dbReference type="EMBL" id="LR727193">
    <property type="protein sequence ID" value="VWO98813.1"/>
    <property type="molecule type" value="Genomic_DNA"/>
</dbReference>
<evidence type="ECO:0000256" key="1">
    <source>
        <dbReference type="SAM" id="Phobius"/>
    </source>
</evidence>
<name>A0A5K1JZR7_9APHY</name>
<gene>
    <name evidence="2" type="primary">B2HHI1</name>
</gene>
<keyword evidence="1" id="KW-1133">Transmembrane helix</keyword>
<dbReference type="AlphaFoldDB" id="A0A5K1JZR7"/>